<proteinExistence type="predicted"/>
<dbReference type="EMBL" id="JAVDQG010000004">
    <property type="protein sequence ID" value="MDR6226128.1"/>
    <property type="molecule type" value="Genomic_DNA"/>
</dbReference>
<evidence type="ECO:0000256" key="1">
    <source>
        <dbReference type="SAM" id="Phobius"/>
    </source>
</evidence>
<keyword evidence="3" id="KW-1185">Reference proteome</keyword>
<feature type="transmembrane region" description="Helical" evidence="1">
    <location>
        <begin position="63"/>
        <end position="82"/>
    </location>
</feature>
<feature type="transmembrane region" description="Helical" evidence="1">
    <location>
        <begin position="9"/>
        <end position="33"/>
    </location>
</feature>
<accession>A0ABU1IP11</accession>
<evidence type="ECO:0000313" key="2">
    <source>
        <dbReference type="EMBL" id="MDR6226128.1"/>
    </source>
</evidence>
<protein>
    <submittedName>
        <fullName evidence="2">Glucan phosphoethanolaminetransferase (Alkaline phosphatase superfamily)</fullName>
    </submittedName>
</protein>
<dbReference type="RefSeq" id="WP_309865618.1">
    <property type="nucleotide sequence ID" value="NZ_JAVDQG010000004.1"/>
</dbReference>
<keyword evidence="1" id="KW-0812">Transmembrane</keyword>
<name>A0ABU1IP11_9BACL</name>
<sequence length="89" mass="9867">MVASVRNSLVLSFVFSLLVLPFITVGLVFYHLFSGTGDQRLLFNTVTLTTQGNASFSFSLDPAYFLLMAAVFVATFLVVFIIHKAMKRP</sequence>
<organism evidence="2 3">
    <name type="scientific">Desmospora profundinema</name>
    <dbReference type="NCBI Taxonomy" id="1571184"/>
    <lineage>
        <taxon>Bacteria</taxon>
        <taxon>Bacillati</taxon>
        <taxon>Bacillota</taxon>
        <taxon>Bacilli</taxon>
        <taxon>Bacillales</taxon>
        <taxon>Thermoactinomycetaceae</taxon>
        <taxon>Desmospora</taxon>
    </lineage>
</organism>
<dbReference type="Proteomes" id="UP001185012">
    <property type="component" value="Unassembled WGS sequence"/>
</dbReference>
<evidence type="ECO:0000313" key="3">
    <source>
        <dbReference type="Proteomes" id="UP001185012"/>
    </source>
</evidence>
<reference evidence="2 3" key="1">
    <citation type="submission" date="2023-07" db="EMBL/GenBank/DDBJ databases">
        <title>Genomic Encyclopedia of Type Strains, Phase IV (KMG-IV): sequencing the most valuable type-strain genomes for metagenomic binning, comparative biology and taxonomic classification.</title>
        <authorList>
            <person name="Goeker M."/>
        </authorList>
    </citation>
    <scope>NUCLEOTIDE SEQUENCE [LARGE SCALE GENOMIC DNA]</scope>
    <source>
        <strain evidence="2 3">DSM 45903</strain>
    </source>
</reference>
<keyword evidence="1" id="KW-0472">Membrane</keyword>
<gene>
    <name evidence="2" type="ORF">JOE21_002134</name>
</gene>
<keyword evidence="1" id="KW-1133">Transmembrane helix</keyword>
<comment type="caution">
    <text evidence="2">The sequence shown here is derived from an EMBL/GenBank/DDBJ whole genome shotgun (WGS) entry which is preliminary data.</text>
</comment>